<reference evidence="1 2" key="1">
    <citation type="submission" date="2018-04" db="EMBL/GenBank/DDBJ databases">
        <title>Bacteria isolated from cave deposits of Manipur.</title>
        <authorList>
            <person name="Sahoo D."/>
            <person name="Sarangthem I."/>
            <person name="Nandeibam J."/>
        </authorList>
    </citation>
    <scope>NUCLEOTIDE SEQUENCE [LARGE SCALE GENOMIC DNA]</scope>
    <source>
        <strain evidence="2">mrc11</strain>
    </source>
</reference>
<dbReference type="OrthoDB" id="4288620at2"/>
<comment type="caution">
    <text evidence="1">The sequence shown here is derived from an EMBL/GenBank/DDBJ whole genome shotgun (WGS) entry which is preliminary data.</text>
</comment>
<dbReference type="AlphaFoldDB" id="A0A328HEY0"/>
<evidence type="ECO:0008006" key="3">
    <source>
        <dbReference type="Google" id="ProtNLM"/>
    </source>
</evidence>
<gene>
    <name evidence="1" type="ORF">DBZ45_11295</name>
</gene>
<sequence>MSIPEDPDEPLQKLPAGMPRRYAEYKPVTSDAVVPPPTSVGGYSELLSYFQERGQALPRKAESLATLDQAINDGLPAELARPVGMFYGDLLTHTVPGAHWEVVEEGYPLVRITRKTAVDVVRVALGHLATPFPTLEQNYAHVLELVRQEP</sequence>
<accession>A0A328HEY0</accession>
<dbReference type="Pfam" id="PF19794">
    <property type="entry name" value="DUF6278"/>
    <property type="match status" value="1"/>
</dbReference>
<protein>
    <recommendedName>
        <fullName evidence="3">DUF3806 domain-containing protein</fullName>
    </recommendedName>
</protein>
<dbReference type="EMBL" id="QLNP01000075">
    <property type="protein sequence ID" value="RAM37218.1"/>
    <property type="molecule type" value="Genomic_DNA"/>
</dbReference>
<dbReference type="Proteomes" id="UP000249166">
    <property type="component" value="Unassembled WGS sequence"/>
</dbReference>
<organism evidence="1 2">
    <name type="scientific">Arthrobacter globiformis</name>
    <dbReference type="NCBI Taxonomy" id="1665"/>
    <lineage>
        <taxon>Bacteria</taxon>
        <taxon>Bacillati</taxon>
        <taxon>Actinomycetota</taxon>
        <taxon>Actinomycetes</taxon>
        <taxon>Micrococcales</taxon>
        <taxon>Micrococcaceae</taxon>
        <taxon>Arthrobacter</taxon>
    </lineage>
</organism>
<evidence type="ECO:0000313" key="2">
    <source>
        <dbReference type="Proteomes" id="UP000249166"/>
    </source>
</evidence>
<dbReference type="InterPro" id="IPR046245">
    <property type="entry name" value="DUF6278"/>
</dbReference>
<name>A0A328HEY0_ARTGO</name>
<proteinExistence type="predicted"/>
<dbReference type="RefSeq" id="WP_111904001.1">
    <property type="nucleotide sequence ID" value="NZ_QLNP01000075.1"/>
</dbReference>
<evidence type="ECO:0000313" key="1">
    <source>
        <dbReference type="EMBL" id="RAM37218.1"/>
    </source>
</evidence>